<evidence type="ECO:0000313" key="1">
    <source>
        <dbReference type="EMBL" id="KAJ6644164.1"/>
    </source>
</evidence>
<protein>
    <submittedName>
        <fullName evidence="1">Uncharacterized protein</fullName>
    </submittedName>
</protein>
<accession>A0A9Q0N5Y9</accession>
<sequence length="102" mass="11535">MSEANKELLDFIKQQGEALEFLVSQLNKNSEANYSASITETFSYRSTKPYRLLKAATLGDQSSVSLIDYPWVMSSKTTLEELERAINHSELEVGLSGRRRSE</sequence>
<dbReference type="Proteomes" id="UP001151699">
    <property type="component" value="Chromosome B"/>
</dbReference>
<proteinExistence type="predicted"/>
<organism evidence="1 2">
    <name type="scientific">Pseudolycoriella hygida</name>
    <dbReference type="NCBI Taxonomy" id="35572"/>
    <lineage>
        <taxon>Eukaryota</taxon>
        <taxon>Metazoa</taxon>
        <taxon>Ecdysozoa</taxon>
        <taxon>Arthropoda</taxon>
        <taxon>Hexapoda</taxon>
        <taxon>Insecta</taxon>
        <taxon>Pterygota</taxon>
        <taxon>Neoptera</taxon>
        <taxon>Endopterygota</taxon>
        <taxon>Diptera</taxon>
        <taxon>Nematocera</taxon>
        <taxon>Sciaroidea</taxon>
        <taxon>Sciaridae</taxon>
        <taxon>Pseudolycoriella</taxon>
    </lineage>
</organism>
<gene>
    <name evidence="1" type="ORF">Bhyg_09130</name>
</gene>
<dbReference type="AlphaFoldDB" id="A0A9Q0N5Y9"/>
<keyword evidence="2" id="KW-1185">Reference proteome</keyword>
<evidence type="ECO:0000313" key="2">
    <source>
        <dbReference type="Proteomes" id="UP001151699"/>
    </source>
</evidence>
<comment type="caution">
    <text evidence="1">The sequence shown here is derived from an EMBL/GenBank/DDBJ whole genome shotgun (WGS) entry which is preliminary data.</text>
</comment>
<reference evidence="1" key="1">
    <citation type="submission" date="2022-07" db="EMBL/GenBank/DDBJ databases">
        <authorList>
            <person name="Trinca V."/>
            <person name="Uliana J.V.C."/>
            <person name="Torres T.T."/>
            <person name="Ward R.J."/>
            <person name="Monesi N."/>
        </authorList>
    </citation>
    <scope>NUCLEOTIDE SEQUENCE</scope>
    <source>
        <strain evidence="1">HSMRA1968</strain>
        <tissue evidence="1">Whole embryos</tissue>
    </source>
</reference>
<name>A0A9Q0N5Y9_9DIPT</name>
<dbReference type="EMBL" id="WJQU01000002">
    <property type="protein sequence ID" value="KAJ6644164.1"/>
    <property type="molecule type" value="Genomic_DNA"/>
</dbReference>